<sequence>MITKHHGLSLIEIMLTLFLSSLILAALTGHYLTVKQQYNRMNALLDYALELDWVEDLLRDSIRRAGFTPCVGLNWLESIDARTKKRLLPVTISKNQELSVNRMSEHFNSVFTLTSNVLTIGKSNAYTAGENILIADCYHAEVKEIATIQRTNGNQTITLKTPLNFDYIKPVYLGEWIGERFFIQNNRLGKKAMYYQRDHAEELTSAVNHLSSTLTLNHGTALLQMSLTLSNGETVDVETNVRAF</sequence>
<dbReference type="RefSeq" id="WP_147292314.1">
    <property type="nucleotide sequence ID" value="NZ_LN681225.1"/>
</dbReference>
<dbReference type="PATRIC" id="fig|449.7.peg.3097"/>
<dbReference type="AlphaFoldDB" id="A0A0A8UTJ8"/>
<dbReference type="OrthoDB" id="5652980at2"/>
<dbReference type="Proteomes" id="UP000032803">
    <property type="component" value="Chromosome I"/>
</dbReference>
<dbReference type="PROSITE" id="PS00409">
    <property type="entry name" value="PROKAR_NTER_METHYL"/>
    <property type="match status" value="1"/>
</dbReference>
<dbReference type="STRING" id="449.LHA_1018"/>
<keyword evidence="1" id="KW-1133">Transmembrane helix</keyword>
<gene>
    <name evidence="2" type="ORF">LHA_1018</name>
</gene>
<keyword evidence="1" id="KW-0472">Membrane</keyword>
<keyword evidence="1" id="KW-0812">Transmembrane</keyword>
<organism evidence="2 3">
    <name type="scientific">Legionella hackeliae</name>
    <dbReference type="NCBI Taxonomy" id="449"/>
    <lineage>
        <taxon>Bacteria</taxon>
        <taxon>Pseudomonadati</taxon>
        <taxon>Pseudomonadota</taxon>
        <taxon>Gammaproteobacteria</taxon>
        <taxon>Legionellales</taxon>
        <taxon>Legionellaceae</taxon>
        <taxon>Legionella</taxon>
    </lineage>
</organism>
<dbReference type="KEGG" id="lha:LHA_1018"/>
<proteinExistence type="predicted"/>
<keyword evidence="3" id="KW-1185">Reference proteome</keyword>
<evidence type="ECO:0000313" key="2">
    <source>
        <dbReference type="EMBL" id="CEK10079.1"/>
    </source>
</evidence>
<evidence type="ECO:0000256" key="1">
    <source>
        <dbReference type="SAM" id="Phobius"/>
    </source>
</evidence>
<feature type="transmembrane region" description="Helical" evidence="1">
    <location>
        <begin position="7"/>
        <end position="32"/>
    </location>
</feature>
<name>A0A0A8UTJ8_LEGHA</name>
<dbReference type="InterPro" id="IPR012902">
    <property type="entry name" value="N_methyl_site"/>
</dbReference>
<reference evidence="3" key="1">
    <citation type="submission" date="2014-09" db="EMBL/GenBank/DDBJ databases">
        <authorList>
            <person name="Gomez-Valero L."/>
        </authorList>
    </citation>
    <scope>NUCLEOTIDE SEQUENCE [LARGE SCALE GENOMIC DNA]</scope>
    <source>
        <strain evidence="3">ATCC35250</strain>
    </source>
</reference>
<dbReference type="HOGENOM" id="CLU_1123427_0_0_6"/>
<evidence type="ECO:0000313" key="3">
    <source>
        <dbReference type="Proteomes" id="UP000032803"/>
    </source>
</evidence>
<dbReference type="EMBL" id="LN681225">
    <property type="protein sequence ID" value="CEK10079.1"/>
    <property type="molecule type" value="Genomic_DNA"/>
</dbReference>
<protein>
    <submittedName>
        <fullName evidence="2">Putative Prepilin-type N-cleavage/methylation domain protein</fullName>
    </submittedName>
</protein>
<accession>A0A0A8UTJ8</accession>